<evidence type="ECO:0000256" key="2">
    <source>
        <dbReference type="ARBA" id="ARBA00011901"/>
    </source>
</evidence>
<comment type="caution">
    <text evidence="6">The sequence shown here is derived from an EMBL/GenBank/DDBJ whole genome shotgun (WGS) entry which is preliminary data.</text>
</comment>
<keyword evidence="3" id="KW-0378">Hydrolase</keyword>
<reference evidence="6 7" key="1">
    <citation type="submission" date="2019-08" db="EMBL/GenBank/DDBJ databases">
        <title>In-depth cultivation of the pig gut microbiome towards novel bacterial diversity and tailored functional studies.</title>
        <authorList>
            <person name="Wylensek D."/>
            <person name="Hitch T.C.A."/>
            <person name="Clavel T."/>
        </authorList>
    </citation>
    <scope>NUCLEOTIDE SEQUENCE [LARGE SCALE GENOMIC DNA]</scope>
    <source>
        <strain evidence="6 7">LKV-178-WT-2A</strain>
    </source>
</reference>
<dbReference type="PANTHER" id="PTHR30404:SF0">
    <property type="entry name" value="N-ACETYLMURAMOYL-L-ALANINE AMIDASE AMIC"/>
    <property type="match status" value="1"/>
</dbReference>
<accession>A0A7K0KB39</accession>
<name>A0A7K0KB39_9BACT</name>
<evidence type="ECO:0000256" key="4">
    <source>
        <dbReference type="SAM" id="MobiDB-lite"/>
    </source>
</evidence>
<dbReference type="GO" id="GO:0009253">
    <property type="term" value="P:peptidoglycan catabolic process"/>
    <property type="evidence" value="ECO:0007669"/>
    <property type="project" value="InterPro"/>
</dbReference>
<protein>
    <recommendedName>
        <fullName evidence="2">N-acetylmuramoyl-L-alanine amidase</fullName>
        <ecNumber evidence="2">3.5.1.28</ecNumber>
    </recommendedName>
</protein>
<dbReference type="Pfam" id="PF01520">
    <property type="entry name" value="Amidase_3"/>
    <property type="match status" value="1"/>
</dbReference>
<dbReference type="EMBL" id="VUNG01000001">
    <property type="protein sequence ID" value="MST83142.1"/>
    <property type="molecule type" value="Genomic_DNA"/>
</dbReference>
<dbReference type="GO" id="GO:0030288">
    <property type="term" value="C:outer membrane-bounded periplasmic space"/>
    <property type="evidence" value="ECO:0007669"/>
    <property type="project" value="TreeGrafter"/>
</dbReference>
<feature type="compositionally biased region" description="Polar residues" evidence="4">
    <location>
        <begin position="342"/>
        <end position="351"/>
    </location>
</feature>
<sequence>MLKRILLIIPLFFFFALVATSAASRFTLVVDAGHGGNDFGAPGAVSNEKDLTLKYALAFGRFVESHCPDVRVIYTRKTDVFIPLHERADIANRNKADLFISIHINAVDGSHTAHGFQSYTLGRGERSGDRGIRENLDVAKRENSVIFLEKDYQKKYSGLDMNSAEGDIMFEFIADNNRQRSVELSRLMQHSVCQATGRQDGGSHQNNLAVLRLTSMPAILLELGFISTPDEEQFMNSDSAVDLYTKGIYNAFITYKNKYDTQSALPYQNNVIEVSAPVNDKTDDDKAVIDDRRNSVAAKTTVRESANRRKGNNDAQQKRELTAANTSNTKTEKVVKAAKQPRQGNDKTVGQQAKHAPVFKIQILQGSYKLPSNDRQFKELTGVERMEDGGKWKYFYGSNTDYNTVNRLRREILDKFPGAFIVAYKDGKQMDVNEAIKEFLSNKRKK</sequence>
<dbReference type="InterPro" id="IPR050695">
    <property type="entry name" value="N-acetylmuramoyl_amidase_3"/>
</dbReference>
<feature type="domain" description="MurNAc-LAA" evidence="5">
    <location>
        <begin position="88"/>
        <end position="253"/>
    </location>
</feature>
<evidence type="ECO:0000256" key="1">
    <source>
        <dbReference type="ARBA" id="ARBA00001561"/>
    </source>
</evidence>
<feature type="compositionally biased region" description="Basic and acidic residues" evidence="4">
    <location>
        <begin position="280"/>
        <end position="294"/>
    </location>
</feature>
<dbReference type="CDD" id="cd02696">
    <property type="entry name" value="MurNAc-LAA"/>
    <property type="match status" value="1"/>
</dbReference>
<organism evidence="6 7">
    <name type="scientific">Hallella mizrahii</name>
    <dbReference type="NCBI Taxonomy" id="2606637"/>
    <lineage>
        <taxon>Bacteria</taxon>
        <taxon>Pseudomonadati</taxon>
        <taxon>Bacteroidota</taxon>
        <taxon>Bacteroidia</taxon>
        <taxon>Bacteroidales</taxon>
        <taxon>Prevotellaceae</taxon>
        <taxon>Hallella</taxon>
    </lineage>
</organism>
<dbReference type="Gene3D" id="3.40.630.40">
    <property type="entry name" value="Zn-dependent exopeptidases"/>
    <property type="match status" value="1"/>
</dbReference>
<evidence type="ECO:0000259" key="5">
    <source>
        <dbReference type="SMART" id="SM00646"/>
    </source>
</evidence>
<gene>
    <name evidence="6" type="ORF">FYJ73_00310</name>
</gene>
<comment type="catalytic activity">
    <reaction evidence="1">
        <text>Hydrolyzes the link between N-acetylmuramoyl residues and L-amino acid residues in certain cell-wall glycopeptides.</text>
        <dbReference type="EC" id="3.5.1.28"/>
    </reaction>
</comment>
<evidence type="ECO:0000256" key="3">
    <source>
        <dbReference type="ARBA" id="ARBA00022801"/>
    </source>
</evidence>
<dbReference type="EC" id="3.5.1.28" evidence="2"/>
<dbReference type="PANTHER" id="PTHR30404">
    <property type="entry name" value="N-ACETYLMURAMOYL-L-ALANINE AMIDASE"/>
    <property type="match status" value="1"/>
</dbReference>
<dbReference type="RefSeq" id="WP_154532441.1">
    <property type="nucleotide sequence ID" value="NZ_VUNG01000001.1"/>
</dbReference>
<dbReference type="SMART" id="SM00646">
    <property type="entry name" value="Ami_3"/>
    <property type="match status" value="1"/>
</dbReference>
<dbReference type="GO" id="GO:0008745">
    <property type="term" value="F:N-acetylmuramoyl-L-alanine amidase activity"/>
    <property type="evidence" value="ECO:0007669"/>
    <property type="project" value="UniProtKB-EC"/>
</dbReference>
<dbReference type="Proteomes" id="UP000438914">
    <property type="component" value="Unassembled WGS sequence"/>
</dbReference>
<evidence type="ECO:0000313" key="7">
    <source>
        <dbReference type="Proteomes" id="UP000438914"/>
    </source>
</evidence>
<feature type="region of interest" description="Disordered" evidence="4">
    <location>
        <begin position="276"/>
        <end position="352"/>
    </location>
</feature>
<dbReference type="SUPFAM" id="SSF53187">
    <property type="entry name" value="Zn-dependent exopeptidases"/>
    <property type="match status" value="1"/>
</dbReference>
<dbReference type="InterPro" id="IPR002508">
    <property type="entry name" value="MurNAc-LAA_cat"/>
</dbReference>
<evidence type="ECO:0000313" key="6">
    <source>
        <dbReference type="EMBL" id="MST83142.1"/>
    </source>
</evidence>
<proteinExistence type="predicted"/>
<dbReference type="FunFam" id="3.40.630.40:FF:000005">
    <property type="entry name" value="N-acetylmuramoyl-L-alanine amidase (AmiA)"/>
    <property type="match status" value="1"/>
</dbReference>
<keyword evidence="7" id="KW-1185">Reference proteome</keyword>
<dbReference type="AlphaFoldDB" id="A0A7K0KB39"/>